<accession>A0A9D9NBQ5</accession>
<evidence type="ECO:0000256" key="4">
    <source>
        <dbReference type="ARBA" id="ARBA00022723"/>
    </source>
</evidence>
<dbReference type="PANTHER" id="PTHR23150">
    <property type="entry name" value="SULFATASE MODIFYING FACTOR 1, 2"/>
    <property type="match status" value="1"/>
</dbReference>
<gene>
    <name evidence="10" type="ORF">IAB99_06465</name>
</gene>
<dbReference type="Pfam" id="PF03264">
    <property type="entry name" value="Cytochrom_NNT"/>
    <property type="match status" value="1"/>
</dbReference>
<evidence type="ECO:0000256" key="7">
    <source>
        <dbReference type="SAM" id="Phobius"/>
    </source>
</evidence>
<feature type="transmembrane region" description="Helical" evidence="7">
    <location>
        <begin position="12"/>
        <end position="32"/>
    </location>
</feature>
<evidence type="ECO:0000256" key="6">
    <source>
        <dbReference type="ARBA" id="ARBA00023004"/>
    </source>
</evidence>
<dbReference type="GO" id="GO:0030313">
    <property type="term" value="C:cell envelope"/>
    <property type="evidence" value="ECO:0007669"/>
    <property type="project" value="UniProtKB-SubCell"/>
</dbReference>
<dbReference type="InterPro" id="IPR005126">
    <property type="entry name" value="NapC/NirT_cyt_c_N"/>
</dbReference>
<proteinExistence type="predicted"/>
<comment type="subcellular location">
    <subcellularLocation>
        <location evidence="1">Cell envelope</location>
    </subcellularLocation>
</comment>
<dbReference type="GO" id="GO:0046872">
    <property type="term" value="F:metal ion binding"/>
    <property type="evidence" value="ECO:0007669"/>
    <property type="project" value="UniProtKB-KW"/>
</dbReference>
<feature type="domain" description="Sulfatase-modifying factor enzyme-like" evidence="9">
    <location>
        <begin position="215"/>
        <end position="471"/>
    </location>
</feature>
<evidence type="ECO:0000313" key="11">
    <source>
        <dbReference type="Proteomes" id="UP000823660"/>
    </source>
</evidence>
<keyword evidence="7" id="KW-0812">Transmembrane</keyword>
<dbReference type="PANTHER" id="PTHR23150:SF19">
    <property type="entry name" value="FORMYLGLYCINE-GENERATING ENZYME"/>
    <property type="match status" value="1"/>
</dbReference>
<keyword evidence="7" id="KW-1133">Transmembrane helix</keyword>
<evidence type="ECO:0000259" key="9">
    <source>
        <dbReference type="Pfam" id="PF03781"/>
    </source>
</evidence>
<feature type="domain" description="NapC/NirT cytochrome c N-terminal" evidence="8">
    <location>
        <begin position="7"/>
        <end position="173"/>
    </location>
</feature>
<keyword evidence="7" id="KW-0472">Membrane</keyword>
<reference evidence="10" key="2">
    <citation type="journal article" date="2021" name="PeerJ">
        <title>Extensive microbial diversity within the chicken gut microbiome revealed by metagenomics and culture.</title>
        <authorList>
            <person name="Gilroy R."/>
            <person name="Ravi A."/>
            <person name="Getino M."/>
            <person name="Pursley I."/>
            <person name="Horton D.L."/>
            <person name="Alikhan N.F."/>
            <person name="Baker D."/>
            <person name="Gharbi K."/>
            <person name="Hall N."/>
            <person name="Watson M."/>
            <person name="Adriaenssens E.M."/>
            <person name="Foster-Nyarko E."/>
            <person name="Jarju S."/>
            <person name="Secka A."/>
            <person name="Antonio M."/>
            <person name="Oren A."/>
            <person name="Chaudhuri R.R."/>
            <person name="La Ragione R."/>
            <person name="Hildebrand F."/>
            <person name="Pallen M.J."/>
        </authorList>
    </citation>
    <scope>NUCLEOTIDE SEQUENCE</scope>
    <source>
        <strain evidence="10">B1-15692</strain>
    </source>
</reference>
<dbReference type="InterPro" id="IPR038266">
    <property type="entry name" value="NapC/NirT_cytc_sf"/>
</dbReference>
<dbReference type="InterPro" id="IPR016187">
    <property type="entry name" value="CTDL_fold"/>
</dbReference>
<keyword evidence="6" id="KW-0408">Iron</keyword>
<dbReference type="Gene3D" id="1.10.3820.10">
    <property type="entry name" value="Di-heme elbow motif domain"/>
    <property type="match status" value="1"/>
</dbReference>
<dbReference type="Gene3D" id="3.90.1580.10">
    <property type="entry name" value="paralog of FGE (formylglycine-generating enzyme)"/>
    <property type="match status" value="1"/>
</dbReference>
<evidence type="ECO:0000256" key="2">
    <source>
        <dbReference type="ARBA" id="ARBA00022448"/>
    </source>
</evidence>
<dbReference type="InterPro" id="IPR036280">
    <property type="entry name" value="Multihaem_cyt_sf"/>
</dbReference>
<protein>
    <submittedName>
        <fullName evidence="10">SUMF1/EgtB/PvdO family nonheme iron enzyme</fullName>
    </submittedName>
</protein>
<dbReference type="AlphaFoldDB" id="A0A9D9NBQ5"/>
<dbReference type="InterPro" id="IPR051043">
    <property type="entry name" value="Sulfatase_Mod_Factor_Kinase"/>
</dbReference>
<keyword evidence="2" id="KW-0813">Transport</keyword>
<dbReference type="SUPFAM" id="SSF48695">
    <property type="entry name" value="Multiheme cytochromes"/>
    <property type="match status" value="1"/>
</dbReference>
<evidence type="ECO:0000256" key="3">
    <source>
        <dbReference type="ARBA" id="ARBA00022617"/>
    </source>
</evidence>
<name>A0A9D9NBQ5_9BACT</name>
<reference evidence="10" key="1">
    <citation type="submission" date="2020-10" db="EMBL/GenBank/DDBJ databases">
        <authorList>
            <person name="Gilroy R."/>
        </authorList>
    </citation>
    <scope>NUCLEOTIDE SEQUENCE</scope>
    <source>
        <strain evidence="10">B1-15692</strain>
    </source>
</reference>
<keyword evidence="5" id="KW-0249">Electron transport</keyword>
<organism evidence="10 11">
    <name type="scientific">Candidatus Cryptobacteroides faecipullorum</name>
    <dbReference type="NCBI Taxonomy" id="2840764"/>
    <lineage>
        <taxon>Bacteria</taxon>
        <taxon>Pseudomonadati</taxon>
        <taxon>Bacteroidota</taxon>
        <taxon>Bacteroidia</taxon>
        <taxon>Bacteroidales</taxon>
        <taxon>Candidatus Cryptobacteroides</taxon>
    </lineage>
</organism>
<sequence length="513" mass="57262">MPGSHNRKKIFLAVLAGLVAGFSLMVVLNSLYVKSSSNESCMACHSHPDSDASWKQSVHYNNGSGTVTDCADCHLPPEGSVRHFMAKAKTGMKDVWSYIVKDNEKIDWESKSQLEYAVNIVYNESCEACHVNLFPEGITDDGVTAHLYYEENVEKLDLQCISCHLDAGHYNPNYQHKKMTGVPDSGSKEVFAEATAVTSFENFTEKIPGTSASINMIAVPGGTFVMGSPEKEPFRRSDESPQRSVTVSSFFMGETEVTWDQFWAFYGETMSEGRIPPEVVYMNNSRDDVDAISGPTPPFGYPDQGWGMNDRPVITLTHYSAETFCQWLSKKTGKKYRLPTEAEWEYAARGGTSTPYFFEGSPRKYTNRGFWRSLFGADTTVINRYAVYVNNSGSRTKEPSEVMANPFGLKNMLGNVMEYCSDWYAEDAYSRLQDGAVDPKGPESGTEHVVRGGLYTDDAADLRCAARSHTEHDAWLKTDPQNPKSIWWYSDIKGIGFRVVCEVPEGVDASLRQ</sequence>
<dbReference type="Proteomes" id="UP000823660">
    <property type="component" value="Unassembled WGS sequence"/>
</dbReference>
<dbReference type="SUPFAM" id="SSF56436">
    <property type="entry name" value="C-type lectin-like"/>
    <property type="match status" value="1"/>
</dbReference>
<dbReference type="Pfam" id="PF03781">
    <property type="entry name" value="FGE-sulfatase"/>
    <property type="match status" value="1"/>
</dbReference>
<comment type="caution">
    <text evidence="10">The sequence shown here is derived from an EMBL/GenBank/DDBJ whole genome shotgun (WGS) entry which is preliminary data.</text>
</comment>
<evidence type="ECO:0000256" key="5">
    <source>
        <dbReference type="ARBA" id="ARBA00022982"/>
    </source>
</evidence>
<dbReference type="GO" id="GO:0120147">
    <property type="term" value="F:formylglycine-generating oxidase activity"/>
    <property type="evidence" value="ECO:0007669"/>
    <property type="project" value="TreeGrafter"/>
</dbReference>
<dbReference type="EMBL" id="JADIMH010000036">
    <property type="protein sequence ID" value="MBO8467389.1"/>
    <property type="molecule type" value="Genomic_DNA"/>
</dbReference>
<dbReference type="InterPro" id="IPR005532">
    <property type="entry name" value="SUMF_dom"/>
</dbReference>
<evidence type="ECO:0000256" key="1">
    <source>
        <dbReference type="ARBA" id="ARBA00004196"/>
    </source>
</evidence>
<dbReference type="InterPro" id="IPR042095">
    <property type="entry name" value="SUMF_sf"/>
</dbReference>
<evidence type="ECO:0000259" key="8">
    <source>
        <dbReference type="Pfam" id="PF03264"/>
    </source>
</evidence>
<keyword evidence="3" id="KW-0349">Heme</keyword>
<keyword evidence="4" id="KW-0479">Metal-binding</keyword>
<evidence type="ECO:0000313" key="10">
    <source>
        <dbReference type="EMBL" id="MBO8467389.1"/>
    </source>
</evidence>